<proteinExistence type="predicted"/>
<dbReference type="SUPFAM" id="SSF57756">
    <property type="entry name" value="Retrovirus zinc finger-like domains"/>
    <property type="match status" value="1"/>
</dbReference>
<comment type="caution">
    <text evidence="2">The sequence shown here is derived from an EMBL/GenBank/DDBJ whole genome shotgun (WGS) entry which is preliminary data.</text>
</comment>
<dbReference type="InterPro" id="IPR036875">
    <property type="entry name" value="Znf_CCHC_sf"/>
</dbReference>
<dbReference type="GO" id="GO:0003676">
    <property type="term" value="F:nucleic acid binding"/>
    <property type="evidence" value="ECO:0007669"/>
    <property type="project" value="InterPro"/>
</dbReference>
<protein>
    <recommendedName>
        <fullName evidence="4">CCHC-type domain-containing protein</fullName>
    </recommendedName>
</protein>
<dbReference type="GO" id="GO:0008270">
    <property type="term" value="F:zinc ion binding"/>
    <property type="evidence" value="ECO:0007669"/>
    <property type="project" value="InterPro"/>
</dbReference>
<gene>
    <name evidence="2" type="ORF">Ahy_A06g030796</name>
</gene>
<keyword evidence="3" id="KW-1185">Reference proteome</keyword>
<dbReference type="EMBL" id="SDMP01000006">
    <property type="protein sequence ID" value="RYR55614.1"/>
    <property type="molecule type" value="Genomic_DNA"/>
</dbReference>
<reference evidence="2 3" key="1">
    <citation type="submission" date="2019-01" db="EMBL/GenBank/DDBJ databases">
        <title>Sequencing of cultivated peanut Arachis hypogaea provides insights into genome evolution and oil improvement.</title>
        <authorList>
            <person name="Chen X."/>
        </authorList>
    </citation>
    <scope>NUCLEOTIDE SEQUENCE [LARGE SCALE GENOMIC DNA]</scope>
    <source>
        <strain evidence="3">cv. Fuhuasheng</strain>
        <tissue evidence="2">Leaves</tissue>
    </source>
</reference>
<accession>A0A445CXM0</accession>
<evidence type="ECO:0008006" key="4">
    <source>
        <dbReference type="Google" id="ProtNLM"/>
    </source>
</evidence>
<dbReference type="Proteomes" id="UP000289738">
    <property type="component" value="Chromosome A06"/>
</dbReference>
<name>A0A445CXM0_ARAHY</name>
<feature type="region of interest" description="Disordered" evidence="1">
    <location>
        <begin position="1"/>
        <end position="42"/>
    </location>
</feature>
<dbReference type="AlphaFoldDB" id="A0A445CXM0"/>
<evidence type="ECO:0000313" key="2">
    <source>
        <dbReference type="EMBL" id="RYR55614.1"/>
    </source>
</evidence>
<organism evidence="2 3">
    <name type="scientific">Arachis hypogaea</name>
    <name type="common">Peanut</name>
    <dbReference type="NCBI Taxonomy" id="3818"/>
    <lineage>
        <taxon>Eukaryota</taxon>
        <taxon>Viridiplantae</taxon>
        <taxon>Streptophyta</taxon>
        <taxon>Embryophyta</taxon>
        <taxon>Tracheophyta</taxon>
        <taxon>Spermatophyta</taxon>
        <taxon>Magnoliopsida</taxon>
        <taxon>eudicotyledons</taxon>
        <taxon>Gunneridae</taxon>
        <taxon>Pentapetalae</taxon>
        <taxon>rosids</taxon>
        <taxon>fabids</taxon>
        <taxon>Fabales</taxon>
        <taxon>Fabaceae</taxon>
        <taxon>Papilionoideae</taxon>
        <taxon>50 kb inversion clade</taxon>
        <taxon>dalbergioids sensu lato</taxon>
        <taxon>Dalbergieae</taxon>
        <taxon>Pterocarpus clade</taxon>
        <taxon>Arachis</taxon>
    </lineage>
</organism>
<feature type="compositionally biased region" description="Basic residues" evidence="1">
    <location>
        <begin position="10"/>
        <end position="22"/>
    </location>
</feature>
<evidence type="ECO:0000256" key="1">
    <source>
        <dbReference type="SAM" id="MobiDB-lite"/>
    </source>
</evidence>
<sequence length="201" mass="21512">MYTQPQAPNIRRRRGALTKKRRKDADERNNGNKKAKPSGSLKRVLKPFTCRYCGVKGHTKRGCSKKRLDEVAAAVAAAKAAADKAKSKAASEAGPQPHTAASASQVGPQPHTAAAPVDKPPAVEIEISQPNYEGSHDIIGSAAPAPSMPDKLPTKRRSSPPPQSICVNPMQGANEATSFRLANFMKFVPTPGFRAPRKKNN</sequence>
<feature type="region of interest" description="Disordered" evidence="1">
    <location>
        <begin position="77"/>
        <end position="169"/>
    </location>
</feature>
<evidence type="ECO:0000313" key="3">
    <source>
        <dbReference type="Proteomes" id="UP000289738"/>
    </source>
</evidence>